<organism evidence="7 8">
    <name type="scientific">Thiothrix winogradskyi</name>
    <dbReference type="NCBI Taxonomy" id="96472"/>
    <lineage>
        <taxon>Bacteria</taxon>
        <taxon>Pseudomonadati</taxon>
        <taxon>Pseudomonadota</taxon>
        <taxon>Gammaproteobacteria</taxon>
        <taxon>Thiotrichales</taxon>
        <taxon>Thiotrichaceae</taxon>
        <taxon>Thiothrix</taxon>
    </lineage>
</organism>
<dbReference type="PRINTS" id="PR00834">
    <property type="entry name" value="PROTEASES2C"/>
</dbReference>
<keyword evidence="3" id="KW-0720">Serine protease</keyword>
<dbReference type="PANTHER" id="PTHR45980:SF9">
    <property type="entry name" value="PROTEASE DO-LIKE 10, MITOCHONDRIAL-RELATED"/>
    <property type="match status" value="1"/>
</dbReference>
<evidence type="ECO:0000259" key="6">
    <source>
        <dbReference type="PROSITE" id="PS50106"/>
    </source>
</evidence>
<dbReference type="SUPFAM" id="SSF50156">
    <property type="entry name" value="PDZ domain-like"/>
    <property type="match status" value="1"/>
</dbReference>
<reference evidence="7" key="1">
    <citation type="journal article" date="2022" name="Microorganisms">
        <title>Two New Species of Filamentous Sulfur Bacteria of the Genus Thiothrix, Thiothrix winogradskyi sp. nov. and 'Candidatus Thiothrix sulfatifontis' sp. nov.</title>
        <authorList>
            <person name="Ravin N.V."/>
            <person name="Rossetti S."/>
            <person name="Beletsky A.V."/>
            <person name="Kadnikov V.V."/>
            <person name="Rudenko T.S."/>
            <person name="Smolyakov D.D."/>
            <person name="Moskvitina M.I."/>
            <person name="Gureeva M.V."/>
            <person name="Mardanov A.V."/>
            <person name="Grabovich M.Y."/>
        </authorList>
    </citation>
    <scope>NUCLEOTIDE SEQUENCE</scope>
    <source>
        <strain evidence="7">CT3</strain>
    </source>
</reference>
<feature type="region of interest" description="Disordered" evidence="4">
    <location>
        <begin position="32"/>
        <end position="84"/>
    </location>
</feature>
<evidence type="ECO:0000256" key="3">
    <source>
        <dbReference type="ARBA" id="ARBA00022825"/>
    </source>
</evidence>
<keyword evidence="8" id="KW-1185">Reference proteome</keyword>
<evidence type="ECO:0000256" key="4">
    <source>
        <dbReference type="SAM" id="MobiDB-lite"/>
    </source>
</evidence>
<dbReference type="InterPro" id="IPR041517">
    <property type="entry name" value="DEGP_PDZ"/>
</dbReference>
<proteinExistence type="predicted"/>
<feature type="chain" id="PRO_5046367811" evidence="5">
    <location>
        <begin position="25"/>
        <end position="636"/>
    </location>
</feature>
<dbReference type="Pfam" id="PF17815">
    <property type="entry name" value="PDZ_3"/>
    <property type="match status" value="1"/>
</dbReference>
<feature type="region of interest" description="Disordered" evidence="4">
    <location>
        <begin position="612"/>
        <end position="636"/>
    </location>
</feature>
<keyword evidence="5" id="KW-0732">Signal</keyword>
<sequence>MRQTTLITSTFLCLGLAISPSLLAEISLNPPVSPSATQAVTPAPAAPDTATPETPAPAASSVEASSNTAPLEDEVITTPDGSDPRAKIKDAVVKVHVVQHTYDTLSPWNSDSQKGSGSGLIIDDNLILTNAHVASDATFLEIQRHSETKRYEAEVVYISHESDLAILRTKDATAYKDVTPLELGDLPKMQQSVEVYGFPIGGNTLSVTRGVVSRIEKQNYVHTGENLIAVQVDAAINFGNSGGPVISDGKVVGVAMQSGFLTENIGYMIPTPIIRHVLADVKDGKVDGYGFHGFLAQSMENPAMRRKYGLGDNQTGMLVHKVYKNSPADGKVQIGDIMTEIDGHKVENNGTVEFRPGEFIDHTHYIDMHQIGENITFKILRNGQEQVISLPLDKPGKEYLLVKPNQYDKQPTYFIFGGLVFMPLNQDVIDSLDGTPARIGALTYESPDEKRSEAVVLTKVLPADINKDYHHDRSLLIEKVNGESIRDFKDFYQKIQSSNVDYITLETSDHYQLVIDRKEAIERQPKILTQYGVNADRSKDLQAIAQAPAPAAPAVSEAAPPAAAVPPAATPAPAVPATAVVVQPAPVAVPTTPVATTPAPIAVPPQPMMPQPVIPQPVLPPQVAPQTPPAAGSTQP</sequence>
<dbReference type="Gene3D" id="2.30.42.10">
    <property type="match status" value="1"/>
</dbReference>
<dbReference type="PANTHER" id="PTHR45980">
    <property type="match status" value="1"/>
</dbReference>
<dbReference type="Gene3D" id="2.40.10.120">
    <property type="match status" value="1"/>
</dbReference>
<dbReference type="SUPFAM" id="SSF50494">
    <property type="entry name" value="Trypsin-like serine proteases"/>
    <property type="match status" value="1"/>
</dbReference>
<evidence type="ECO:0000256" key="1">
    <source>
        <dbReference type="ARBA" id="ARBA00022670"/>
    </source>
</evidence>
<dbReference type="PROSITE" id="PS50106">
    <property type="entry name" value="PDZ"/>
    <property type="match status" value="1"/>
</dbReference>
<evidence type="ECO:0000256" key="5">
    <source>
        <dbReference type="SAM" id="SignalP"/>
    </source>
</evidence>
<dbReference type="Pfam" id="PF13180">
    <property type="entry name" value="PDZ_2"/>
    <property type="match status" value="1"/>
</dbReference>
<accession>A0ABY3T0I7</accession>
<keyword evidence="1" id="KW-0645">Protease</keyword>
<dbReference type="Gene3D" id="3.20.190.20">
    <property type="match status" value="1"/>
</dbReference>
<dbReference type="InterPro" id="IPR001478">
    <property type="entry name" value="PDZ"/>
</dbReference>
<dbReference type="Pfam" id="PF13365">
    <property type="entry name" value="Trypsin_2"/>
    <property type="match status" value="1"/>
</dbReference>
<dbReference type="InterPro" id="IPR001940">
    <property type="entry name" value="Peptidase_S1C"/>
</dbReference>
<dbReference type="Proteomes" id="UP001054801">
    <property type="component" value="Chromosome"/>
</dbReference>
<gene>
    <name evidence="7" type="ORF">L2Y54_00445</name>
</gene>
<dbReference type="InterPro" id="IPR046449">
    <property type="entry name" value="DEGP_PDZ_sf"/>
</dbReference>
<dbReference type="EMBL" id="CP091244">
    <property type="protein sequence ID" value="UJS24530.1"/>
    <property type="molecule type" value="Genomic_DNA"/>
</dbReference>
<dbReference type="InterPro" id="IPR036034">
    <property type="entry name" value="PDZ_sf"/>
</dbReference>
<evidence type="ECO:0000313" key="8">
    <source>
        <dbReference type="Proteomes" id="UP001054801"/>
    </source>
</evidence>
<evidence type="ECO:0000256" key="2">
    <source>
        <dbReference type="ARBA" id="ARBA00022801"/>
    </source>
</evidence>
<feature type="signal peptide" evidence="5">
    <location>
        <begin position="1"/>
        <end position="24"/>
    </location>
</feature>
<dbReference type="RefSeq" id="WP_236499075.1">
    <property type="nucleotide sequence ID" value="NZ_CP091244.1"/>
</dbReference>
<evidence type="ECO:0000313" key="7">
    <source>
        <dbReference type="EMBL" id="UJS24530.1"/>
    </source>
</evidence>
<feature type="compositionally biased region" description="Pro residues" evidence="4">
    <location>
        <begin position="612"/>
        <end position="628"/>
    </location>
</feature>
<feature type="compositionally biased region" description="Low complexity" evidence="4">
    <location>
        <begin position="34"/>
        <end position="66"/>
    </location>
</feature>
<protein>
    <submittedName>
        <fullName evidence="7">Trypsin-like peptidase domain-containing protein</fullName>
    </submittedName>
</protein>
<keyword evidence="2" id="KW-0378">Hydrolase</keyword>
<feature type="domain" description="PDZ" evidence="6">
    <location>
        <begin position="293"/>
        <end position="348"/>
    </location>
</feature>
<name>A0ABY3T0I7_9GAMM</name>
<dbReference type="InterPro" id="IPR009003">
    <property type="entry name" value="Peptidase_S1_PA"/>
</dbReference>